<comment type="caution">
    <text evidence="7">The sequence shown here is derived from an EMBL/GenBank/DDBJ whole genome shotgun (WGS) entry which is preliminary data.</text>
</comment>
<keyword evidence="4" id="KW-0274">FAD</keyword>
<dbReference type="InterPro" id="IPR051473">
    <property type="entry name" value="P2Ox-like"/>
</dbReference>
<comment type="cofactor">
    <cofactor evidence="1">
        <name>FAD</name>
        <dbReference type="ChEBI" id="CHEBI:57692"/>
    </cofactor>
</comment>
<dbReference type="RefSeq" id="WP_089734106.1">
    <property type="nucleotide sequence ID" value="NZ_FNEG01000001.1"/>
</dbReference>
<proteinExistence type="inferred from homology"/>
<sequence>MGNFASSKNLGNGYPTPGPQRPDIQDIMNHAYFLTEGQWKEAKENNSYDYIIIGSGFCGYAFAKRILEKDKEATILMVERGGFLLPTHFQNLGASYKKLVGPISETFPWSLSQSTMLEKAPYRVTQHGMLPYFGGRSFLWSAWCPQPERHQAEKWSLALFNSLTEKNDKSPSYFQEAIKLLHVHKSNSLPFVNNLKELKGADLKDNLGKLQLPEYGVLQEAIYKKFSGGLDGFNSSEDRNRTGAQLMKVEYASLACGDGEDKGIDFNKFSTPTSILNLVDSTAFDTKNVESDVEKKRKERNNMYPNRLHILTECVVEEILNEDNKAYGLSTTRGTIALNDAELILATGAMPPATLIQKSFNHELAGQHFTAHTISAITARVEKDKFLKLLGKNSISENDNLQMGAIYLPFFAKNGQQFHIQLSIIHDPNPSKNKELAMRYMPDVVSTASPEQLAGSENHVILVCAILGELDIHNKNAYFHANNDHDATTASVLRCNPGEKDKKTWDDMGNATYDILDYLFGDLEYWYSDLNYYQESLSGIYSDDDLAKRYKNQNQWVSKAECTPYPHVPAMVHEGSTLPIENENGIDAVVNLEYQLINRVQKEMGNQQTKEYENIPVSNLFITGASLWAQSGAWNPTLTMTAMALQLADKRIAAKKVRKSIHTKEKSVSGKEQHANEVGLMNFFL</sequence>
<keyword evidence="8" id="KW-1185">Reference proteome</keyword>
<evidence type="ECO:0000256" key="2">
    <source>
        <dbReference type="ARBA" id="ARBA00010790"/>
    </source>
</evidence>
<reference evidence="7 8" key="1">
    <citation type="submission" date="2016-10" db="EMBL/GenBank/DDBJ databases">
        <authorList>
            <person name="Varghese N."/>
            <person name="Submissions S."/>
        </authorList>
    </citation>
    <scope>NUCLEOTIDE SEQUENCE [LARGE SCALE GENOMIC DNA]</scope>
    <source>
        <strain evidence="7 8">DSM 19299</strain>
    </source>
</reference>
<evidence type="ECO:0000256" key="1">
    <source>
        <dbReference type="ARBA" id="ARBA00001974"/>
    </source>
</evidence>
<evidence type="ECO:0000256" key="6">
    <source>
        <dbReference type="SAM" id="MobiDB-lite"/>
    </source>
</evidence>
<gene>
    <name evidence="7" type="ORF">SAMN05421542_1006</name>
</gene>
<accession>A0ABY0PK50</accession>
<evidence type="ECO:0000256" key="5">
    <source>
        <dbReference type="ARBA" id="ARBA00023002"/>
    </source>
</evidence>
<dbReference type="Proteomes" id="UP000199426">
    <property type="component" value="Unassembled WGS sequence"/>
</dbReference>
<evidence type="ECO:0000313" key="7">
    <source>
        <dbReference type="EMBL" id="SDI37354.1"/>
    </source>
</evidence>
<evidence type="ECO:0000256" key="4">
    <source>
        <dbReference type="ARBA" id="ARBA00022827"/>
    </source>
</evidence>
<evidence type="ECO:0000256" key="3">
    <source>
        <dbReference type="ARBA" id="ARBA00022630"/>
    </source>
</evidence>
<dbReference type="SUPFAM" id="SSF51905">
    <property type="entry name" value="FAD/NAD(P)-binding domain"/>
    <property type="match status" value="1"/>
</dbReference>
<dbReference type="InterPro" id="IPR036188">
    <property type="entry name" value="FAD/NAD-bd_sf"/>
</dbReference>
<comment type="similarity">
    <text evidence="2">Belongs to the GMC oxidoreductase family.</text>
</comment>
<feature type="region of interest" description="Disordered" evidence="6">
    <location>
        <begin position="1"/>
        <end position="21"/>
    </location>
</feature>
<keyword evidence="3" id="KW-0285">Flavoprotein</keyword>
<protein>
    <recommendedName>
        <fullName evidence="9">Choline dehydrogenase</fullName>
    </recommendedName>
</protein>
<evidence type="ECO:0008006" key="9">
    <source>
        <dbReference type="Google" id="ProtNLM"/>
    </source>
</evidence>
<dbReference type="PANTHER" id="PTHR42784">
    <property type="entry name" value="PYRANOSE 2-OXIDASE"/>
    <property type="match status" value="1"/>
</dbReference>
<feature type="compositionally biased region" description="Polar residues" evidence="6">
    <location>
        <begin position="1"/>
        <end position="10"/>
    </location>
</feature>
<dbReference type="EMBL" id="FNEG01000001">
    <property type="protein sequence ID" value="SDI37354.1"/>
    <property type="molecule type" value="Genomic_DNA"/>
</dbReference>
<keyword evidence="5" id="KW-0560">Oxidoreductase</keyword>
<organism evidence="7 8">
    <name type="scientific">Chryseobacterium jejuense</name>
    <dbReference type="NCBI Taxonomy" id="445960"/>
    <lineage>
        <taxon>Bacteria</taxon>
        <taxon>Pseudomonadati</taxon>
        <taxon>Bacteroidota</taxon>
        <taxon>Flavobacteriia</taxon>
        <taxon>Flavobacteriales</taxon>
        <taxon>Weeksellaceae</taxon>
        <taxon>Chryseobacterium group</taxon>
        <taxon>Chryseobacterium</taxon>
    </lineage>
</organism>
<dbReference type="Gene3D" id="3.50.50.60">
    <property type="entry name" value="FAD/NAD(P)-binding domain"/>
    <property type="match status" value="1"/>
</dbReference>
<dbReference type="PANTHER" id="PTHR42784:SF1">
    <property type="entry name" value="PYRANOSE 2-OXIDASE"/>
    <property type="match status" value="1"/>
</dbReference>
<evidence type="ECO:0000313" key="8">
    <source>
        <dbReference type="Proteomes" id="UP000199426"/>
    </source>
</evidence>
<name>A0ABY0PK50_CHRJE</name>